<comment type="caution">
    <text evidence="3">The sequence shown here is derived from an EMBL/GenBank/DDBJ whole genome shotgun (WGS) entry which is preliminary data.</text>
</comment>
<dbReference type="RefSeq" id="WP_157171445.1">
    <property type="nucleotide sequence ID" value="NZ_CAWPHS010000034.1"/>
</dbReference>
<feature type="signal peptide" evidence="2">
    <location>
        <begin position="1"/>
        <end position="19"/>
    </location>
</feature>
<dbReference type="Proteomes" id="UP000523447">
    <property type="component" value="Unassembled WGS sequence"/>
</dbReference>
<protein>
    <recommendedName>
        <fullName evidence="5">PASTA domain-containing protein</fullName>
    </recommendedName>
</protein>
<evidence type="ECO:0000313" key="4">
    <source>
        <dbReference type="Proteomes" id="UP000523447"/>
    </source>
</evidence>
<accession>A0A7X6RH58</accession>
<evidence type="ECO:0000256" key="2">
    <source>
        <dbReference type="SAM" id="SignalP"/>
    </source>
</evidence>
<keyword evidence="2" id="KW-0732">Signal</keyword>
<gene>
    <name evidence="3" type="ORF">HGA07_06470</name>
</gene>
<feature type="chain" id="PRO_5038822428" description="PASTA domain-containing protein" evidence="2">
    <location>
        <begin position="20"/>
        <end position="127"/>
    </location>
</feature>
<evidence type="ECO:0000313" key="3">
    <source>
        <dbReference type="EMBL" id="NKY85268.1"/>
    </source>
</evidence>
<keyword evidence="4" id="KW-1185">Reference proteome</keyword>
<dbReference type="EMBL" id="JAAXPE010000004">
    <property type="protein sequence ID" value="NKY85268.1"/>
    <property type="molecule type" value="Genomic_DNA"/>
</dbReference>
<dbReference type="PROSITE" id="PS51257">
    <property type="entry name" value="PROKAR_LIPOPROTEIN"/>
    <property type="match status" value="1"/>
</dbReference>
<proteinExistence type="predicted"/>
<reference evidence="3 4" key="1">
    <citation type="submission" date="2020-04" db="EMBL/GenBank/DDBJ databases">
        <title>MicrobeNet Type strains.</title>
        <authorList>
            <person name="Nicholson A.C."/>
        </authorList>
    </citation>
    <scope>NUCLEOTIDE SEQUENCE [LARGE SCALE GENOMIC DNA]</scope>
    <source>
        <strain evidence="3 4">DSM 44445</strain>
    </source>
</reference>
<evidence type="ECO:0000256" key="1">
    <source>
        <dbReference type="SAM" id="MobiDB-lite"/>
    </source>
</evidence>
<organism evidence="3 4">
    <name type="scientific">Nocardia veterana</name>
    <dbReference type="NCBI Taxonomy" id="132249"/>
    <lineage>
        <taxon>Bacteria</taxon>
        <taxon>Bacillati</taxon>
        <taxon>Actinomycetota</taxon>
        <taxon>Actinomycetes</taxon>
        <taxon>Mycobacteriales</taxon>
        <taxon>Nocardiaceae</taxon>
        <taxon>Nocardia</taxon>
    </lineage>
</organism>
<feature type="compositionally biased region" description="Low complexity" evidence="1">
    <location>
        <begin position="22"/>
        <end position="45"/>
    </location>
</feature>
<sequence length="127" mass="12713">MRRTAFAAVLLAASFAVGACGSADDSASGPSSSSAPVTTAASSASHDCGTQPWPRELPDFRGKPLGETVVGAALCFDVTAITTADGRDVMHDPAAATTPWTVTAQQPDPGASVAADTPVTLTVEAPR</sequence>
<evidence type="ECO:0008006" key="5">
    <source>
        <dbReference type="Google" id="ProtNLM"/>
    </source>
</evidence>
<dbReference type="Gene3D" id="3.30.10.20">
    <property type="match status" value="1"/>
</dbReference>
<name>A0A7X6RH58_9NOCA</name>
<feature type="region of interest" description="Disordered" evidence="1">
    <location>
        <begin position="22"/>
        <end position="60"/>
    </location>
</feature>
<dbReference type="AlphaFoldDB" id="A0A7X6RH58"/>